<keyword evidence="1" id="KW-0472">Membrane</keyword>
<feature type="transmembrane region" description="Helical" evidence="1">
    <location>
        <begin position="26"/>
        <end position="45"/>
    </location>
</feature>
<gene>
    <name evidence="2" type="ORF">A3B51_01360</name>
</gene>
<dbReference type="Proteomes" id="UP000176780">
    <property type="component" value="Unassembled WGS sequence"/>
</dbReference>
<feature type="transmembrane region" description="Helical" evidence="1">
    <location>
        <begin position="51"/>
        <end position="72"/>
    </location>
</feature>
<reference evidence="2 3" key="1">
    <citation type="journal article" date="2016" name="Nat. Commun.">
        <title>Thousands of microbial genomes shed light on interconnected biogeochemical processes in an aquifer system.</title>
        <authorList>
            <person name="Anantharaman K."/>
            <person name="Brown C.T."/>
            <person name="Hug L.A."/>
            <person name="Sharon I."/>
            <person name="Castelle C.J."/>
            <person name="Probst A.J."/>
            <person name="Thomas B.C."/>
            <person name="Singh A."/>
            <person name="Wilkins M.J."/>
            <person name="Karaoz U."/>
            <person name="Brodie E.L."/>
            <person name="Williams K.H."/>
            <person name="Hubbard S.S."/>
            <person name="Banfield J.F."/>
        </authorList>
    </citation>
    <scope>NUCLEOTIDE SEQUENCE [LARGE SCALE GENOMIC DNA]</scope>
</reference>
<name>A0A1F5HHY1_9BACT</name>
<evidence type="ECO:0000313" key="3">
    <source>
        <dbReference type="Proteomes" id="UP000176780"/>
    </source>
</evidence>
<sequence>MTERGVHIPEQETNIERRNKASGPDVIVTSSVFAGVFGGIASAFGDRQLSIVVGAGTYSFLAGVSMGALSAGQAKNLAIEGKTIKALLMATKGSIETAAGIGAAGAVSGFSAADIKGALAGGISGAVLGGLATFQDFLETCRILKAGGKQLSYLNGSNEVASS</sequence>
<keyword evidence="1" id="KW-1133">Transmembrane helix</keyword>
<evidence type="ECO:0000256" key="1">
    <source>
        <dbReference type="SAM" id="Phobius"/>
    </source>
</evidence>
<protein>
    <submittedName>
        <fullName evidence="2">Uncharacterized protein</fullName>
    </submittedName>
</protein>
<dbReference type="AlphaFoldDB" id="A0A1F5HHY1"/>
<accession>A0A1F5HHY1</accession>
<keyword evidence="1" id="KW-0812">Transmembrane</keyword>
<dbReference type="EMBL" id="MFBQ01000047">
    <property type="protein sequence ID" value="OGE03635.1"/>
    <property type="molecule type" value="Genomic_DNA"/>
</dbReference>
<comment type="caution">
    <text evidence="2">The sequence shown here is derived from an EMBL/GenBank/DDBJ whole genome shotgun (WGS) entry which is preliminary data.</text>
</comment>
<dbReference type="STRING" id="1797727.A3B51_01360"/>
<organism evidence="2 3">
    <name type="scientific">Candidatus Curtissbacteria bacterium RIFCSPLOWO2_01_FULL_41_18</name>
    <dbReference type="NCBI Taxonomy" id="1797727"/>
    <lineage>
        <taxon>Bacteria</taxon>
        <taxon>Candidatus Curtissiibacteriota</taxon>
    </lineage>
</organism>
<proteinExistence type="predicted"/>
<evidence type="ECO:0000313" key="2">
    <source>
        <dbReference type="EMBL" id="OGE03635.1"/>
    </source>
</evidence>